<dbReference type="EMBL" id="JRLY01000005">
    <property type="protein sequence ID" value="KGO93441.1"/>
    <property type="molecule type" value="Genomic_DNA"/>
</dbReference>
<evidence type="ECO:0000256" key="1">
    <source>
        <dbReference type="SAM" id="MobiDB-lite"/>
    </source>
</evidence>
<gene>
    <name evidence="3" type="ORF">Q766_09105</name>
</gene>
<proteinExistence type="predicted"/>
<comment type="caution">
    <text evidence="3">The sequence shown here is derived from an EMBL/GenBank/DDBJ whole genome shotgun (WGS) entry which is preliminary data.</text>
</comment>
<accession>A0A0A2MPC5</accession>
<dbReference type="Proteomes" id="UP000030111">
    <property type="component" value="Unassembled WGS sequence"/>
</dbReference>
<evidence type="ECO:0000313" key="3">
    <source>
        <dbReference type="EMBL" id="KGO93441.1"/>
    </source>
</evidence>
<keyword evidence="4" id="KW-1185">Reference proteome</keyword>
<feature type="signal peptide" evidence="2">
    <location>
        <begin position="1"/>
        <end position="19"/>
    </location>
</feature>
<evidence type="ECO:0008006" key="5">
    <source>
        <dbReference type="Google" id="ProtNLM"/>
    </source>
</evidence>
<dbReference type="STRING" id="1121898.GCA_000422725_02172"/>
<keyword evidence="2" id="KW-0732">Signal</keyword>
<protein>
    <recommendedName>
        <fullName evidence="5">Lipocalin-like domain-containing protein</fullName>
    </recommendedName>
</protein>
<organism evidence="3 4">
    <name type="scientific">Flavobacterium subsaxonicum WB 4.1-42 = DSM 21790</name>
    <dbReference type="NCBI Taxonomy" id="1121898"/>
    <lineage>
        <taxon>Bacteria</taxon>
        <taxon>Pseudomonadati</taxon>
        <taxon>Bacteroidota</taxon>
        <taxon>Flavobacteriia</taxon>
        <taxon>Flavobacteriales</taxon>
        <taxon>Flavobacteriaceae</taxon>
        <taxon>Flavobacterium</taxon>
    </lineage>
</organism>
<evidence type="ECO:0000313" key="4">
    <source>
        <dbReference type="Proteomes" id="UP000030111"/>
    </source>
</evidence>
<sequence>MKKLTLVMAAMVCLVGASCSDDDSKSTNNNNAADVAAVITTATSGTWKITSFLEDTNDETNHFTGYNFTFGTNGSLTATNGTNNYAGSWSVTDSNSSSDDDDSSNSNDIDFNINFTTPADFEELSDDWDILERTATKIKLVDVSGGNGGTDYLTFEKN</sequence>
<feature type="chain" id="PRO_5001991756" description="Lipocalin-like domain-containing protein" evidence="2">
    <location>
        <begin position="20"/>
        <end position="158"/>
    </location>
</feature>
<name>A0A0A2MPC5_9FLAO</name>
<dbReference type="eggNOG" id="ENOG5032UG7">
    <property type="taxonomic scope" value="Bacteria"/>
</dbReference>
<dbReference type="RefSeq" id="WP_026990978.1">
    <property type="nucleotide sequence ID" value="NZ_AUGP01000018.1"/>
</dbReference>
<feature type="region of interest" description="Disordered" evidence="1">
    <location>
        <begin position="87"/>
        <end position="109"/>
    </location>
</feature>
<reference evidence="3 4" key="1">
    <citation type="submission" date="2013-09" db="EMBL/GenBank/DDBJ databases">
        <authorList>
            <person name="Zeng Z."/>
            <person name="Chen C."/>
        </authorList>
    </citation>
    <scope>NUCLEOTIDE SEQUENCE [LARGE SCALE GENOMIC DNA]</scope>
    <source>
        <strain evidence="3 4">WB 4.1-42</strain>
    </source>
</reference>
<dbReference type="AlphaFoldDB" id="A0A0A2MPC5"/>
<dbReference type="PROSITE" id="PS51257">
    <property type="entry name" value="PROKAR_LIPOPROTEIN"/>
    <property type="match status" value="1"/>
</dbReference>
<evidence type="ECO:0000256" key="2">
    <source>
        <dbReference type="SAM" id="SignalP"/>
    </source>
</evidence>